<dbReference type="PANTHER" id="PTHR32071">
    <property type="entry name" value="TRANSCRIPTIONAL REGULATORY PROTEIN"/>
    <property type="match status" value="1"/>
</dbReference>
<evidence type="ECO:0000313" key="11">
    <source>
        <dbReference type="EMBL" id="KON90843.1"/>
    </source>
</evidence>
<dbReference type="PROSITE" id="PS50045">
    <property type="entry name" value="SIGMA54_INTERACT_4"/>
    <property type="match status" value="1"/>
</dbReference>
<keyword evidence="4" id="KW-0805">Transcription regulation</keyword>
<dbReference type="Pfam" id="PF08448">
    <property type="entry name" value="PAS_4"/>
    <property type="match status" value="1"/>
</dbReference>
<sequence>MLVFTEDNVRDILSISTDMSFAEVENCLAKQKEPVLFVKKKDEILGYIRAQDLAGEVQNEGQDRQFWLSHLIPLHFAYHIYQDVSVSDVFKLLGEEVVIVRNKRDEVCGYLRREDILIELLRQDGHHIDLFRTILSSIPMGIFVVDRQGNIVNYNDEGLRMIRWEKEQLHNHPARDIFGPEHIDRVFATGDTILNQLHLRPEMGILADYSPILTPEHEVKGVIIVVQDLPMLEEMAMELDYVKDLNTDLKAILSTIYDEILVVNPKGELLRFSDNNVINFRQGDLKDLVGKNLLELEDKGIFKPSVTRLVLEQKRKVSVIQDVSNGRKVLAVGNPVFDEAGQIERIVIASRDITETTKLKSELREMKKLSQQYKEELESLKSRHTLNRSVVYCSPKIDRIMREIEKIARFSSTVLLTGESGVGKEVFAKAIHQLGVRSNRPFLKINCGAIPENLLESELFGYEKGAFTGADPKGKEGYFQKADSGVLFLDEIGEMPLSLQVKLLRVLQEREVIPVGSTQSVRVDVQIVAATNKNLEQKVEEGSFREDLFYRLNVIPIHIPPLRERPEDIPVLAYYFLQKLNETYHRDIQLSPDALNLLEVYSWPGNVRELQNIIERAVVTTEEELIQADHLNRFLQWKKASTKVKPIITNLIPLQEALEDVEEQLILLAMERYKTTTMAAKVLGISQSSVSRKYQKILQKQASMHA</sequence>
<dbReference type="SMART" id="SM00091">
    <property type="entry name" value="PAS"/>
    <property type="match status" value="2"/>
</dbReference>
<dbReference type="Pfam" id="PF13426">
    <property type="entry name" value="PAS_9"/>
    <property type="match status" value="1"/>
</dbReference>
<evidence type="ECO:0000259" key="9">
    <source>
        <dbReference type="PROSITE" id="PS50112"/>
    </source>
</evidence>
<dbReference type="PROSITE" id="PS50113">
    <property type="entry name" value="PAC"/>
    <property type="match status" value="1"/>
</dbReference>
<dbReference type="Pfam" id="PF18024">
    <property type="entry name" value="HTH_50"/>
    <property type="match status" value="1"/>
</dbReference>
<evidence type="ECO:0000256" key="7">
    <source>
        <dbReference type="SAM" id="Coils"/>
    </source>
</evidence>
<evidence type="ECO:0000256" key="4">
    <source>
        <dbReference type="ARBA" id="ARBA00023015"/>
    </source>
</evidence>
<accession>A0A0D1YHX4</accession>
<evidence type="ECO:0000256" key="3">
    <source>
        <dbReference type="ARBA" id="ARBA00022840"/>
    </source>
</evidence>
<dbReference type="InterPro" id="IPR003593">
    <property type="entry name" value="AAA+_ATPase"/>
</dbReference>
<keyword evidence="1" id="KW-0547">Nucleotide-binding</keyword>
<gene>
    <name evidence="11" type="ORF">AF333_27865</name>
    <name evidence="12" type="ORF">SAMN04487909_11451</name>
</gene>
<name>A0A0D1YHX4_ANEMI</name>
<dbReference type="NCBIfam" id="TIGR00229">
    <property type="entry name" value="sensory_box"/>
    <property type="match status" value="1"/>
</dbReference>
<dbReference type="OrthoDB" id="9771372at2"/>
<keyword evidence="3" id="KW-0067">ATP-binding</keyword>
<evidence type="ECO:0000313" key="14">
    <source>
        <dbReference type="Proteomes" id="UP000182836"/>
    </source>
</evidence>
<dbReference type="InterPro" id="IPR000700">
    <property type="entry name" value="PAS-assoc_C"/>
</dbReference>
<dbReference type="EMBL" id="LGUG01000009">
    <property type="protein sequence ID" value="KON90843.1"/>
    <property type="molecule type" value="Genomic_DNA"/>
</dbReference>
<feature type="domain" description="PAS" evidence="9">
    <location>
        <begin position="127"/>
        <end position="197"/>
    </location>
</feature>
<proteinExistence type="predicted"/>
<feature type="coiled-coil region" evidence="7">
    <location>
        <begin position="356"/>
        <end position="383"/>
    </location>
</feature>
<dbReference type="Pfam" id="PF25601">
    <property type="entry name" value="AAA_lid_14"/>
    <property type="match status" value="1"/>
</dbReference>
<reference evidence="12 14" key="2">
    <citation type="submission" date="2016-10" db="EMBL/GenBank/DDBJ databases">
        <authorList>
            <person name="de Groot N.N."/>
        </authorList>
    </citation>
    <scope>NUCLEOTIDE SEQUENCE [LARGE SCALE GENOMIC DNA]</scope>
    <source>
        <strain evidence="12 14">DSM 2895</strain>
    </source>
</reference>
<evidence type="ECO:0000256" key="6">
    <source>
        <dbReference type="ARBA" id="ARBA00029500"/>
    </source>
</evidence>
<dbReference type="Proteomes" id="UP000182836">
    <property type="component" value="Unassembled WGS sequence"/>
</dbReference>
<dbReference type="InterPro" id="IPR000014">
    <property type="entry name" value="PAS"/>
</dbReference>
<evidence type="ECO:0000313" key="12">
    <source>
        <dbReference type="EMBL" id="SDJ24088.1"/>
    </source>
</evidence>
<dbReference type="InterPro" id="IPR030828">
    <property type="entry name" value="HTH_TyrR"/>
</dbReference>
<organism evidence="11 13">
    <name type="scientific">Aneurinibacillus migulanus</name>
    <name type="common">Bacillus migulanus</name>
    <dbReference type="NCBI Taxonomy" id="47500"/>
    <lineage>
        <taxon>Bacteria</taxon>
        <taxon>Bacillati</taxon>
        <taxon>Bacillota</taxon>
        <taxon>Bacilli</taxon>
        <taxon>Bacillales</taxon>
        <taxon>Paenibacillaceae</taxon>
        <taxon>Aneurinibacillus group</taxon>
        <taxon>Aneurinibacillus</taxon>
    </lineage>
</organism>
<dbReference type="FunFam" id="3.40.50.300:FF:000006">
    <property type="entry name" value="DNA-binding transcriptional regulator NtrC"/>
    <property type="match status" value="1"/>
</dbReference>
<dbReference type="SUPFAM" id="SSF54631">
    <property type="entry name" value="CBS-domain pair"/>
    <property type="match status" value="1"/>
</dbReference>
<dbReference type="CDD" id="cd00009">
    <property type="entry name" value="AAA"/>
    <property type="match status" value="1"/>
</dbReference>
<reference evidence="11 13" key="1">
    <citation type="submission" date="2015-07" db="EMBL/GenBank/DDBJ databases">
        <title>Fjat-14205 dsm 2895.</title>
        <authorList>
            <person name="Liu B."/>
            <person name="Wang J."/>
            <person name="Zhu Y."/>
            <person name="Liu G."/>
            <person name="Chen Q."/>
            <person name="Chen Z."/>
            <person name="Lan J."/>
            <person name="Che J."/>
            <person name="Ge C."/>
            <person name="Shi H."/>
            <person name="Pan Z."/>
            <person name="Liu X."/>
        </authorList>
    </citation>
    <scope>NUCLEOTIDE SEQUENCE [LARGE SCALE GENOMIC DNA]</scope>
    <source>
        <strain evidence="11 13">DSM 2895</strain>
    </source>
</reference>
<evidence type="ECO:0000256" key="5">
    <source>
        <dbReference type="ARBA" id="ARBA00023163"/>
    </source>
</evidence>
<dbReference type="GO" id="GO:0003677">
    <property type="term" value="F:DNA binding"/>
    <property type="evidence" value="ECO:0007669"/>
    <property type="project" value="UniProtKB-KW"/>
</dbReference>
<dbReference type="RefSeq" id="WP_043064373.1">
    <property type="nucleotide sequence ID" value="NZ_BJOA01000064.1"/>
</dbReference>
<dbReference type="InterPro" id="IPR035965">
    <property type="entry name" value="PAS-like_dom_sf"/>
</dbReference>
<dbReference type="CDD" id="cd00130">
    <property type="entry name" value="PAS"/>
    <property type="match status" value="1"/>
</dbReference>
<dbReference type="SMART" id="SM00382">
    <property type="entry name" value="AAA"/>
    <property type="match status" value="1"/>
</dbReference>
<feature type="domain" description="PAC" evidence="10">
    <location>
        <begin position="313"/>
        <end position="365"/>
    </location>
</feature>
<dbReference type="EMBL" id="FNED01000014">
    <property type="protein sequence ID" value="SDJ24088.1"/>
    <property type="molecule type" value="Genomic_DNA"/>
</dbReference>
<protein>
    <recommendedName>
        <fullName evidence="6">HTH-type transcriptional regulatory protein TyrR</fullName>
    </recommendedName>
</protein>
<dbReference type="InterPro" id="IPR027417">
    <property type="entry name" value="P-loop_NTPase"/>
</dbReference>
<dbReference type="GO" id="GO:0005524">
    <property type="term" value="F:ATP binding"/>
    <property type="evidence" value="ECO:0007669"/>
    <property type="project" value="UniProtKB-KW"/>
</dbReference>
<dbReference type="InterPro" id="IPR009057">
    <property type="entry name" value="Homeodomain-like_sf"/>
</dbReference>
<evidence type="ECO:0000259" key="10">
    <source>
        <dbReference type="PROSITE" id="PS50113"/>
    </source>
</evidence>
<dbReference type="SUPFAM" id="SSF52540">
    <property type="entry name" value="P-loop containing nucleoside triphosphate hydrolases"/>
    <property type="match status" value="1"/>
</dbReference>
<dbReference type="PROSITE" id="PS50112">
    <property type="entry name" value="PAS"/>
    <property type="match status" value="1"/>
</dbReference>
<keyword evidence="13" id="KW-1185">Reference proteome</keyword>
<dbReference type="InterPro" id="IPR046342">
    <property type="entry name" value="CBS_dom_sf"/>
</dbReference>
<dbReference type="GO" id="GO:0006355">
    <property type="term" value="P:regulation of DNA-templated transcription"/>
    <property type="evidence" value="ECO:0007669"/>
    <property type="project" value="InterPro"/>
</dbReference>
<dbReference type="Gene3D" id="3.30.450.20">
    <property type="entry name" value="PAS domain"/>
    <property type="match status" value="2"/>
</dbReference>
<dbReference type="GeneID" id="42308948"/>
<dbReference type="Gene3D" id="1.10.10.60">
    <property type="entry name" value="Homeodomain-like"/>
    <property type="match status" value="1"/>
</dbReference>
<evidence type="ECO:0000259" key="8">
    <source>
        <dbReference type="PROSITE" id="PS50045"/>
    </source>
</evidence>
<dbReference type="Pfam" id="PF00158">
    <property type="entry name" value="Sigma54_activat"/>
    <property type="match status" value="1"/>
</dbReference>
<dbReference type="AlphaFoldDB" id="A0A0D1YHX4"/>
<evidence type="ECO:0000313" key="13">
    <source>
        <dbReference type="Proteomes" id="UP000037269"/>
    </source>
</evidence>
<dbReference type="PROSITE" id="PS00688">
    <property type="entry name" value="SIGMA54_INTERACT_3"/>
    <property type="match status" value="1"/>
</dbReference>
<dbReference type="InterPro" id="IPR002078">
    <property type="entry name" value="Sigma_54_int"/>
</dbReference>
<keyword evidence="2" id="KW-0058">Aromatic hydrocarbons catabolism</keyword>
<dbReference type="PROSITE" id="PS00675">
    <property type="entry name" value="SIGMA54_INTERACT_1"/>
    <property type="match status" value="1"/>
</dbReference>
<dbReference type="PATRIC" id="fig|47500.8.peg.2128"/>
<dbReference type="InterPro" id="IPR025944">
    <property type="entry name" value="Sigma_54_int_dom_CS"/>
</dbReference>
<dbReference type="SUPFAM" id="SSF46689">
    <property type="entry name" value="Homeodomain-like"/>
    <property type="match status" value="1"/>
</dbReference>
<dbReference type="InterPro" id="IPR013656">
    <property type="entry name" value="PAS_4"/>
</dbReference>
<dbReference type="Proteomes" id="UP000037269">
    <property type="component" value="Unassembled WGS sequence"/>
</dbReference>
<feature type="domain" description="Sigma-54 factor interaction" evidence="8">
    <location>
        <begin position="390"/>
        <end position="619"/>
    </location>
</feature>
<dbReference type="STRING" id="47500.AF333_27865"/>
<keyword evidence="5" id="KW-0804">Transcription</keyword>
<evidence type="ECO:0000256" key="1">
    <source>
        <dbReference type="ARBA" id="ARBA00022741"/>
    </source>
</evidence>
<dbReference type="SUPFAM" id="SSF55785">
    <property type="entry name" value="PYP-like sensor domain (PAS domain)"/>
    <property type="match status" value="1"/>
</dbReference>
<dbReference type="InterPro" id="IPR025662">
    <property type="entry name" value="Sigma_54_int_dom_ATP-bd_1"/>
</dbReference>
<keyword evidence="7" id="KW-0175">Coiled coil</keyword>
<dbReference type="InterPro" id="IPR058031">
    <property type="entry name" value="AAA_lid_NorR"/>
</dbReference>
<evidence type="ECO:0000256" key="2">
    <source>
        <dbReference type="ARBA" id="ARBA00022797"/>
    </source>
</evidence>
<dbReference type="Gene3D" id="1.10.8.60">
    <property type="match status" value="1"/>
</dbReference>
<dbReference type="Gene3D" id="3.40.50.300">
    <property type="entry name" value="P-loop containing nucleotide triphosphate hydrolases"/>
    <property type="match status" value="1"/>
</dbReference>